<dbReference type="InterPro" id="IPR027417">
    <property type="entry name" value="P-loop_NTPase"/>
</dbReference>
<name>A0A919SGD7_9ACTN</name>
<dbReference type="Proteomes" id="UP000681340">
    <property type="component" value="Unassembled WGS sequence"/>
</dbReference>
<dbReference type="EMBL" id="BOQL01000036">
    <property type="protein sequence ID" value="GIM71431.1"/>
    <property type="molecule type" value="Genomic_DNA"/>
</dbReference>
<comment type="caution">
    <text evidence="3">The sequence shown here is derived from an EMBL/GenBank/DDBJ whole genome shotgun (WGS) entry which is preliminary data.</text>
</comment>
<evidence type="ECO:0008006" key="5">
    <source>
        <dbReference type="Google" id="ProtNLM"/>
    </source>
</evidence>
<dbReference type="PRINTS" id="PR00364">
    <property type="entry name" value="DISEASERSIST"/>
</dbReference>
<keyword evidence="2" id="KW-0472">Membrane</keyword>
<dbReference type="SUPFAM" id="SSF48452">
    <property type="entry name" value="TPR-like"/>
    <property type="match status" value="2"/>
</dbReference>
<dbReference type="SMART" id="SM00028">
    <property type="entry name" value="TPR"/>
    <property type="match status" value="5"/>
</dbReference>
<keyword evidence="2" id="KW-1133">Transmembrane helix</keyword>
<keyword evidence="4" id="KW-1185">Reference proteome</keyword>
<dbReference type="GO" id="GO:0043531">
    <property type="term" value="F:ADP binding"/>
    <property type="evidence" value="ECO:0007669"/>
    <property type="project" value="InterPro"/>
</dbReference>
<dbReference type="AlphaFoldDB" id="A0A919SGD7"/>
<dbReference type="SUPFAM" id="SSF52540">
    <property type="entry name" value="P-loop containing nucleoside triphosphate hydrolases"/>
    <property type="match status" value="1"/>
</dbReference>
<evidence type="ECO:0000256" key="2">
    <source>
        <dbReference type="SAM" id="Phobius"/>
    </source>
</evidence>
<dbReference type="Gene3D" id="3.40.50.300">
    <property type="entry name" value="P-loop containing nucleotide triphosphate hydrolases"/>
    <property type="match status" value="1"/>
</dbReference>
<dbReference type="PANTHER" id="PTHR47691:SF3">
    <property type="entry name" value="HTH-TYPE TRANSCRIPTIONAL REGULATOR RV0890C-RELATED"/>
    <property type="match status" value="1"/>
</dbReference>
<protein>
    <recommendedName>
        <fullName evidence="5">NB-ARC domain-containing protein</fullName>
    </recommendedName>
</protein>
<dbReference type="Gene3D" id="1.10.8.430">
    <property type="entry name" value="Helical domain of apoptotic protease-activating factors"/>
    <property type="match status" value="1"/>
</dbReference>
<dbReference type="InterPro" id="IPR011990">
    <property type="entry name" value="TPR-like_helical_dom_sf"/>
</dbReference>
<evidence type="ECO:0000313" key="4">
    <source>
        <dbReference type="Proteomes" id="UP000681340"/>
    </source>
</evidence>
<feature type="transmembrane region" description="Helical" evidence="2">
    <location>
        <begin position="22"/>
        <end position="43"/>
    </location>
</feature>
<reference evidence="3" key="1">
    <citation type="submission" date="2021-03" db="EMBL/GenBank/DDBJ databases">
        <title>Whole genome shotgun sequence of Actinoplanes auranticolor NBRC 12245.</title>
        <authorList>
            <person name="Komaki H."/>
            <person name="Tamura T."/>
        </authorList>
    </citation>
    <scope>NUCLEOTIDE SEQUENCE</scope>
    <source>
        <strain evidence="3">NBRC 12245</strain>
    </source>
</reference>
<dbReference type="InterPro" id="IPR042197">
    <property type="entry name" value="Apaf_helical"/>
</dbReference>
<proteinExistence type="predicted"/>
<feature type="transmembrane region" description="Helical" evidence="2">
    <location>
        <begin position="211"/>
        <end position="232"/>
    </location>
</feature>
<dbReference type="InterPro" id="IPR019734">
    <property type="entry name" value="TPR_rpt"/>
</dbReference>
<dbReference type="PANTHER" id="PTHR47691">
    <property type="entry name" value="REGULATOR-RELATED"/>
    <property type="match status" value="1"/>
</dbReference>
<feature type="region of interest" description="Disordered" evidence="1">
    <location>
        <begin position="733"/>
        <end position="764"/>
    </location>
</feature>
<sequence>MLLAVAVNVATGGVLPGALRPYTWLAWPLVGLLAVVGVALGWWQQRLAEPGGDRAVAVLPHRPGELPAAPALVGRAEELAAVQAAVEGGSQLVVIAAAAGTGKSALALRAAHDARDSYPDGQLFAALRGASADPVPPEAVLGRFLRALGVPDDEVRGDVVELAARFRSVVADRRVLVLLDDARDAAQVRYLLPGGAHSLAIVTSRRLLSDLLGASVLTIGALSAAAALQLLAASAGPGRASADPDGARRLVDACGGLPLALRIVGGRLRMRSQWSASALADRLADEGRRLDEMQLADRAVRSTLRAVYDELGPGERLVLRRVGGYPGTSVGLAAAAARCELDEHVVAESLERLVDAFLVESPEPDRYRMHDLVRLCARELADDGAEGVECLRRHLRWLTVRARAGEWLAAERENVLAAVHAALGAGLAAQARALIVAVHPLVTGESEHGYRLRLWQSAVPVAQALGDEPFRIRALRWVSHSYGMAGLVRLELPAAQEALAAAEALGSDMREFALAVWRVGDALRAQDRFAEAQAALLRALELLIGLGAVADEIEVRLSLGTLYNTFLRPELSVPVLSRAVELLPERDAPERGWALLGLSLAAEIDGRTERARELVADALGIAERIGDEMLRGYCLQERGWLFVRHGAYDHAERDFRAMLAIFERLRSGHGVGSAHAALGEIADMRGQHTAALREYDTAMAHYERLGLRVRLGQVLTHRAAVLRTLGREQEAAADLARGADLSGDAPAHRGPALQRRASRPEREA</sequence>
<accession>A0A919SGD7</accession>
<keyword evidence="2" id="KW-0812">Transmembrane</keyword>
<evidence type="ECO:0000256" key="1">
    <source>
        <dbReference type="SAM" id="MobiDB-lite"/>
    </source>
</evidence>
<gene>
    <name evidence="3" type="ORF">Aau02nite_46050</name>
</gene>
<organism evidence="3 4">
    <name type="scientific">Actinoplanes auranticolor</name>
    <dbReference type="NCBI Taxonomy" id="47988"/>
    <lineage>
        <taxon>Bacteria</taxon>
        <taxon>Bacillati</taxon>
        <taxon>Actinomycetota</taxon>
        <taxon>Actinomycetes</taxon>
        <taxon>Micromonosporales</taxon>
        <taxon>Micromonosporaceae</taxon>
        <taxon>Actinoplanes</taxon>
    </lineage>
</organism>
<evidence type="ECO:0000313" key="3">
    <source>
        <dbReference type="EMBL" id="GIM71431.1"/>
    </source>
</evidence>
<dbReference type="Gene3D" id="1.25.40.10">
    <property type="entry name" value="Tetratricopeptide repeat domain"/>
    <property type="match status" value="2"/>
</dbReference>